<dbReference type="RefSeq" id="WP_093960706.1">
    <property type="nucleotide sequence ID" value="NZ_NEWD01000020.1"/>
</dbReference>
<sequence>MARKIRKTTVITGADITSAGQSRSIDLFPSDHVVRIRTLNDVFSLSEYLHRFHRDRPLVLMTIPKRMQRPVVDPDRIRAEFDVDVAVLDPGWLNREFSGRIGENRSAFNGATRIYPSDSRWLDGDPDLAKLLINSRKFDRKEYGRMLRNLIREQLASEQRAQSAQTSTTRTDQPTATDDDPAANAASDASTTSISTPAVAPTAGADDRHPVWNGSPHDEADGLVHIVSEGDIEEFAAWLMSDRRMPTVVATRRSHPNPKTCAVDTTDLAGRLNGYASVVEVENPNACQALETLLPPGTHVYGGALRLYPASRNWVDRPILLRGPYTAYTEKEGFAKLPRIVDDAIGMFARQYALSGAPSQSDIAITVTVIGVCAGRGIAEYQGVPISIALPEEVQELPADRVLAKGQQVQGTYNPTLRMLAGLTVRDGRQAIADYRDGQTVLGRVDKVRKDYCRVSLYPGVPVTVRIEDAYGSRFDDDDMRTMIGEHAVIPMRIVRRGTNDTDWTISFQDLDMDHIEPAPALIEGGPSWLQPEDLQPVEETSAAQSVVLIDKDTDIRSLIPESADSDSADMIMTLATQIRDLQDRSDALTRSKARLSRQRKNDKRKMNDLRLRIAHLSGQYHTMRKDGHGVRLFADDAERMRCEADRFDAWIREAWALGLSVDDKRRMPLPAVWHYTEGFFDTLANTPVDRNLVVQAAVDVLIGRAASLKSYQLHRLKVSEHKGAPYRKGPNGERVWRLYLTNDTSAARRMHYYDGDNGLITFTFVGLHDDKFSD</sequence>
<feature type="coiled-coil region" evidence="1">
    <location>
        <begin position="579"/>
        <end position="613"/>
    </location>
</feature>
<keyword evidence="1" id="KW-0175">Coiled coil</keyword>
<feature type="region of interest" description="Disordered" evidence="2">
    <location>
        <begin position="156"/>
        <end position="217"/>
    </location>
</feature>
<evidence type="ECO:0000313" key="3">
    <source>
        <dbReference type="EMBL" id="OXN00215.1"/>
    </source>
</evidence>
<name>A0A229VX69_9BIFI</name>
<gene>
    <name evidence="3" type="ORF">Tam10B_1562</name>
</gene>
<evidence type="ECO:0000256" key="1">
    <source>
        <dbReference type="SAM" id="Coils"/>
    </source>
</evidence>
<comment type="caution">
    <text evidence="3">The sequence shown here is derived from an EMBL/GenBank/DDBJ whole genome shotgun (WGS) entry which is preliminary data.</text>
</comment>
<feature type="compositionally biased region" description="Low complexity" evidence="2">
    <location>
        <begin position="164"/>
        <end position="198"/>
    </location>
</feature>
<reference evidence="3 4" key="1">
    <citation type="submission" date="2017-05" db="EMBL/GenBank/DDBJ databases">
        <title>Bifidobacterium vansinderenii sp. nov.</title>
        <authorList>
            <person name="Lugli G.A."/>
            <person name="Duranti S."/>
            <person name="Mangifesta M."/>
        </authorList>
    </citation>
    <scope>NUCLEOTIDE SEQUENCE [LARGE SCALE GENOMIC DNA]</scope>
    <source>
        <strain evidence="3 4">Tam10B</strain>
    </source>
</reference>
<organism evidence="3 4">
    <name type="scientific">Bifidobacterium vansinderenii</name>
    <dbReference type="NCBI Taxonomy" id="1984871"/>
    <lineage>
        <taxon>Bacteria</taxon>
        <taxon>Bacillati</taxon>
        <taxon>Actinomycetota</taxon>
        <taxon>Actinomycetes</taxon>
        <taxon>Bifidobacteriales</taxon>
        <taxon>Bifidobacteriaceae</taxon>
        <taxon>Bifidobacterium</taxon>
    </lineage>
</organism>
<dbReference type="AlphaFoldDB" id="A0A229VX69"/>
<dbReference type="EMBL" id="NEWD01000020">
    <property type="protein sequence ID" value="OXN00215.1"/>
    <property type="molecule type" value="Genomic_DNA"/>
</dbReference>
<protein>
    <recommendedName>
        <fullName evidence="5">S1 motif domain-containing protein</fullName>
    </recommendedName>
</protein>
<keyword evidence="4" id="KW-1185">Reference proteome</keyword>
<proteinExistence type="predicted"/>
<evidence type="ECO:0000313" key="4">
    <source>
        <dbReference type="Proteomes" id="UP000215433"/>
    </source>
</evidence>
<evidence type="ECO:0008006" key="5">
    <source>
        <dbReference type="Google" id="ProtNLM"/>
    </source>
</evidence>
<evidence type="ECO:0000256" key="2">
    <source>
        <dbReference type="SAM" id="MobiDB-lite"/>
    </source>
</evidence>
<dbReference type="Proteomes" id="UP000215433">
    <property type="component" value="Unassembled WGS sequence"/>
</dbReference>
<accession>A0A229VX69</accession>
<feature type="compositionally biased region" description="Basic and acidic residues" evidence="2">
    <location>
        <begin position="205"/>
        <end position="217"/>
    </location>
</feature>
<dbReference type="OrthoDB" id="8452205at2"/>